<feature type="domain" description="SIS" evidence="4">
    <location>
        <begin position="53"/>
        <end position="216"/>
    </location>
</feature>
<dbReference type="PATRIC" id="fig|1229783.3.peg.860"/>
<dbReference type="HAMAP" id="MF_00068">
    <property type="entry name" value="MurQ"/>
    <property type="match status" value="1"/>
</dbReference>
<dbReference type="GO" id="GO:0097173">
    <property type="term" value="P:N-acetylmuramic acid catabolic process"/>
    <property type="evidence" value="ECO:0007669"/>
    <property type="project" value="UniProtKB-UniPathway"/>
</dbReference>
<dbReference type="PANTHER" id="PTHR10088">
    <property type="entry name" value="GLUCOKINASE REGULATORY PROTEIN"/>
    <property type="match status" value="1"/>
</dbReference>
<evidence type="ECO:0000256" key="1">
    <source>
        <dbReference type="ARBA" id="ARBA00023239"/>
    </source>
</evidence>
<dbReference type="RefSeq" id="WP_009382881.1">
    <property type="nucleotide sequence ID" value="NZ_AMSQ01000005.1"/>
</dbReference>
<dbReference type="GO" id="GO:0016803">
    <property type="term" value="F:ether hydrolase activity"/>
    <property type="evidence" value="ECO:0007669"/>
    <property type="project" value="TreeGrafter"/>
</dbReference>
<comment type="miscellaneous">
    <text evidence="3">A lyase-type mechanism (elimination/hydration) is suggested for the cleavage of the lactyl ether bond of MurNAc 6-phosphate, with the formation of an alpha,beta-unsaturated aldehyde intermediate with (E)-stereochemistry, followed by the syn addition of water to give product.</text>
</comment>
<comment type="caution">
    <text evidence="5">The sequence shown here is derived from an EMBL/GenBank/DDBJ whole genome shotgun (WGS) entry which is preliminary data.</text>
</comment>
<dbReference type="GO" id="GO:0097367">
    <property type="term" value="F:carbohydrate derivative binding"/>
    <property type="evidence" value="ECO:0007669"/>
    <property type="project" value="InterPro"/>
</dbReference>
<dbReference type="NCBIfam" id="NF003915">
    <property type="entry name" value="PRK05441.1"/>
    <property type="match status" value="1"/>
</dbReference>
<sequence length="301" mass="32475">MTSKITESRNQASTNLDRMDIETALKLMNQEDQKVPRAIEEIIPKLTPLIEETIKIFNEGGRIIYVGAGTSGRLGVLDAAECIPTFNTKKGDVIGLIAGGERAMTEAVEGAEDNESKAIEDLKQIHLSSKDIVIGIAASGSTPYVVGGLKYASSLGTKTGSISCNLNTPISSLSDYPVEVDVGPEVLTGSTRLKAGTSQKLILNMISTITMVGVGKVYGNLMVDLKPTNQKLVNRSIQMIKEVCNLSEHESKSLFEESGRQVKVAIVMSLMTVSREKAIELLNLHQGKIQSIIQESVIKNE</sequence>
<dbReference type="Pfam" id="PF22645">
    <property type="entry name" value="GKRP_SIS_N"/>
    <property type="match status" value="1"/>
</dbReference>
<dbReference type="EMBL" id="AMSQ01000005">
    <property type="protein sequence ID" value="EKU48990.1"/>
    <property type="molecule type" value="Genomic_DNA"/>
</dbReference>
<protein>
    <recommendedName>
        <fullName evidence="3">N-acetylmuramic acid 6-phosphate etherase</fullName>
        <shortName evidence="3">MurNAc-6-P etherase</shortName>
        <ecNumber evidence="3">4.2.1.126</ecNumber>
    </recommendedName>
    <alternativeName>
        <fullName evidence="3">N-acetylmuramic acid 6-phosphate hydrolase</fullName>
    </alternativeName>
    <alternativeName>
        <fullName evidence="3">N-acetylmuramic acid 6-phosphate lyase</fullName>
    </alternativeName>
</protein>
<proteinExistence type="inferred from homology"/>
<dbReference type="GO" id="GO:0046348">
    <property type="term" value="P:amino sugar catabolic process"/>
    <property type="evidence" value="ECO:0007669"/>
    <property type="project" value="InterPro"/>
</dbReference>
<dbReference type="NCBIfam" id="TIGR00274">
    <property type="entry name" value="N-acetylmuramic acid 6-phosphate etherase"/>
    <property type="match status" value="1"/>
</dbReference>
<dbReference type="InterPro" id="IPR005486">
    <property type="entry name" value="Glucokinase_regulatory_CS"/>
</dbReference>
<dbReference type="PANTHER" id="PTHR10088:SF4">
    <property type="entry name" value="GLUCOKINASE REGULATORY PROTEIN"/>
    <property type="match status" value="1"/>
</dbReference>
<dbReference type="InterPro" id="IPR046348">
    <property type="entry name" value="SIS_dom_sf"/>
</dbReference>
<keyword evidence="1 3" id="KW-0456">Lyase</keyword>
<comment type="subunit">
    <text evidence="3">Homodimer.</text>
</comment>
<comment type="similarity">
    <text evidence="3">Belongs to the GCKR-like family. MurNAc-6-P etherase subfamily.</text>
</comment>
<gene>
    <name evidence="3 5" type="primary">murQ</name>
    <name evidence="5" type="ORF">C273_04275</name>
</gene>
<dbReference type="InterPro" id="IPR005488">
    <property type="entry name" value="Etherase_MurQ"/>
</dbReference>
<keyword evidence="6" id="KW-1185">Reference proteome</keyword>
<dbReference type="GO" id="GO:0009254">
    <property type="term" value="P:peptidoglycan turnover"/>
    <property type="evidence" value="ECO:0007669"/>
    <property type="project" value="TreeGrafter"/>
</dbReference>
<dbReference type="InterPro" id="IPR001347">
    <property type="entry name" value="SIS_dom"/>
</dbReference>
<evidence type="ECO:0000259" key="4">
    <source>
        <dbReference type="PROSITE" id="PS51464"/>
    </source>
</evidence>
<reference evidence="5 6" key="1">
    <citation type="journal article" date="2013" name="Genome Announc.">
        <title>Genome Sequence of Staphylococcus massiliensis Strain S46, Isolated from the Surface of Healthy Human Skin.</title>
        <authorList>
            <person name="Srivastav R."/>
            <person name="Singh A."/>
            <person name="Jangir P.K."/>
            <person name="Kumari C."/>
            <person name="Muduli S."/>
            <person name="Sharma R."/>
        </authorList>
    </citation>
    <scope>NUCLEOTIDE SEQUENCE [LARGE SCALE GENOMIC DNA]</scope>
    <source>
        <strain evidence="5 6">S46</strain>
    </source>
</reference>
<dbReference type="Gene3D" id="3.40.50.10490">
    <property type="entry name" value="Glucose-6-phosphate isomerase like protein, domain 1"/>
    <property type="match status" value="1"/>
</dbReference>
<dbReference type="CDD" id="cd05007">
    <property type="entry name" value="SIS_Etherase"/>
    <property type="match status" value="1"/>
</dbReference>
<evidence type="ECO:0000313" key="6">
    <source>
        <dbReference type="Proteomes" id="UP000009885"/>
    </source>
</evidence>
<dbReference type="InterPro" id="IPR040190">
    <property type="entry name" value="MURQ/GCKR"/>
</dbReference>
<accession>K9B5F7</accession>
<dbReference type="eggNOG" id="COG2103">
    <property type="taxonomic scope" value="Bacteria"/>
</dbReference>
<evidence type="ECO:0000256" key="2">
    <source>
        <dbReference type="ARBA" id="ARBA00023277"/>
    </source>
</evidence>
<comment type="catalytic activity">
    <reaction evidence="3">
        <text>N-acetyl-D-muramate 6-phosphate + H2O = N-acetyl-D-glucosamine 6-phosphate + (R)-lactate</text>
        <dbReference type="Rhea" id="RHEA:26410"/>
        <dbReference type="ChEBI" id="CHEBI:15377"/>
        <dbReference type="ChEBI" id="CHEBI:16004"/>
        <dbReference type="ChEBI" id="CHEBI:57513"/>
        <dbReference type="ChEBI" id="CHEBI:58722"/>
        <dbReference type="EC" id="4.2.1.126"/>
    </reaction>
</comment>
<organism evidence="5 6">
    <name type="scientific">Staphylococcus massiliensis S46</name>
    <dbReference type="NCBI Taxonomy" id="1229783"/>
    <lineage>
        <taxon>Bacteria</taxon>
        <taxon>Bacillati</taxon>
        <taxon>Bacillota</taxon>
        <taxon>Bacilli</taxon>
        <taxon>Bacillales</taxon>
        <taxon>Staphylococcaceae</taxon>
        <taxon>Staphylococcus</taxon>
    </lineage>
</organism>
<dbReference type="FunFam" id="3.40.50.10490:FF:000014">
    <property type="entry name" value="N-acetylmuramic acid 6-phosphate etherase"/>
    <property type="match status" value="1"/>
</dbReference>
<dbReference type="UniPathway" id="UPA00342"/>
<dbReference type="STRING" id="1229783.C273_04275"/>
<feature type="active site" description="Proton donor" evidence="3">
    <location>
        <position position="81"/>
    </location>
</feature>
<name>K9B5F7_9STAP</name>
<comment type="pathway">
    <text evidence="3">Amino-sugar metabolism; N-acetylmuramate degradation.</text>
</comment>
<feature type="active site" evidence="3">
    <location>
        <position position="112"/>
    </location>
</feature>
<comment type="function">
    <text evidence="3">Specifically catalyzes the cleavage of the D-lactyl ether substituent of MurNAc 6-phosphate, producing GlcNAc 6-phosphate and D-lactate.</text>
</comment>
<keyword evidence="2 3" id="KW-0119">Carbohydrate metabolism</keyword>
<dbReference type="EC" id="4.2.1.126" evidence="3"/>
<dbReference type="SUPFAM" id="SSF53697">
    <property type="entry name" value="SIS domain"/>
    <property type="match status" value="1"/>
</dbReference>
<dbReference type="AlphaFoldDB" id="K9B5F7"/>
<dbReference type="GO" id="GO:0016835">
    <property type="term" value="F:carbon-oxygen lyase activity"/>
    <property type="evidence" value="ECO:0007669"/>
    <property type="project" value="UniProtKB-UniRule"/>
</dbReference>
<dbReference type="Gene3D" id="1.10.8.1080">
    <property type="match status" value="1"/>
</dbReference>
<evidence type="ECO:0000256" key="3">
    <source>
        <dbReference type="HAMAP-Rule" id="MF_00068"/>
    </source>
</evidence>
<dbReference type="NCBIfam" id="NF009222">
    <property type="entry name" value="PRK12570.1"/>
    <property type="match status" value="1"/>
</dbReference>
<dbReference type="OrthoDB" id="9813395at2"/>
<dbReference type="PROSITE" id="PS51464">
    <property type="entry name" value="SIS"/>
    <property type="match status" value="1"/>
</dbReference>
<dbReference type="PROSITE" id="PS01272">
    <property type="entry name" value="GCKR"/>
    <property type="match status" value="1"/>
</dbReference>
<dbReference type="Proteomes" id="UP000009885">
    <property type="component" value="Unassembled WGS sequence"/>
</dbReference>
<evidence type="ECO:0000313" key="5">
    <source>
        <dbReference type="EMBL" id="EKU48990.1"/>
    </source>
</evidence>